<gene>
    <name evidence="1" type="ORF">Mal48_45900</name>
</gene>
<dbReference type="RefSeq" id="WP_145204688.1">
    <property type="nucleotide sequence ID" value="NZ_CP036267.1"/>
</dbReference>
<reference evidence="1 2" key="1">
    <citation type="submission" date="2019-02" db="EMBL/GenBank/DDBJ databases">
        <title>Deep-cultivation of Planctomycetes and their phenomic and genomic characterization uncovers novel biology.</title>
        <authorList>
            <person name="Wiegand S."/>
            <person name="Jogler M."/>
            <person name="Boedeker C."/>
            <person name="Pinto D."/>
            <person name="Vollmers J."/>
            <person name="Rivas-Marin E."/>
            <person name="Kohn T."/>
            <person name="Peeters S.H."/>
            <person name="Heuer A."/>
            <person name="Rast P."/>
            <person name="Oberbeckmann S."/>
            <person name="Bunk B."/>
            <person name="Jeske O."/>
            <person name="Meyerdierks A."/>
            <person name="Storesund J.E."/>
            <person name="Kallscheuer N."/>
            <person name="Luecker S."/>
            <person name="Lage O.M."/>
            <person name="Pohl T."/>
            <person name="Merkel B.J."/>
            <person name="Hornburger P."/>
            <person name="Mueller R.-W."/>
            <person name="Bruemmer F."/>
            <person name="Labrenz M."/>
            <person name="Spormann A.M."/>
            <person name="Op den Camp H."/>
            <person name="Overmann J."/>
            <person name="Amann R."/>
            <person name="Jetten M.S.M."/>
            <person name="Mascher T."/>
            <person name="Medema M.H."/>
            <person name="Devos D.P."/>
            <person name="Kaster A.-K."/>
            <person name="Ovreas L."/>
            <person name="Rohde M."/>
            <person name="Galperin M.Y."/>
            <person name="Jogler C."/>
        </authorList>
    </citation>
    <scope>NUCLEOTIDE SEQUENCE [LARGE SCALE GENOMIC DNA]</scope>
    <source>
        <strain evidence="1 2">Mal48</strain>
    </source>
</reference>
<sequence>MRKSIVEQRLQKKSDYSDCANSTTGTGCAYCHDYTSSNDKHGRQGRNQYNATERALFPDLLIPGRPLSSVPCDELIQSVGNAT</sequence>
<evidence type="ECO:0000313" key="1">
    <source>
        <dbReference type="EMBL" id="QDT35314.1"/>
    </source>
</evidence>
<dbReference type="KEGG" id="tpol:Mal48_45900"/>
<proteinExistence type="predicted"/>
<dbReference type="AlphaFoldDB" id="A0A517QUM1"/>
<dbReference type="Proteomes" id="UP000315724">
    <property type="component" value="Chromosome"/>
</dbReference>
<organism evidence="1 2">
    <name type="scientific">Thalassoglobus polymorphus</name>
    <dbReference type="NCBI Taxonomy" id="2527994"/>
    <lineage>
        <taxon>Bacteria</taxon>
        <taxon>Pseudomonadati</taxon>
        <taxon>Planctomycetota</taxon>
        <taxon>Planctomycetia</taxon>
        <taxon>Planctomycetales</taxon>
        <taxon>Planctomycetaceae</taxon>
        <taxon>Thalassoglobus</taxon>
    </lineage>
</organism>
<name>A0A517QUM1_9PLAN</name>
<accession>A0A517QUM1</accession>
<keyword evidence="2" id="KW-1185">Reference proteome</keyword>
<evidence type="ECO:0000313" key="2">
    <source>
        <dbReference type="Proteomes" id="UP000315724"/>
    </source>
</evidence>
<dbReference type="EMBL" id="CP036267">
    <property type="protein sequence ID" value="QDT35314.1"/>
    <property type="molecule type" value="Genomic_DNA"/>
</dbReference>
<protein>
    <submittedName>
        <fullName evidence="1">Uncharacterized protein</fullName>
    </submittedName>
</protein>